<dbReference type="PROSITE" id="PS50222">
    <property type="entry name" value="EF_HAND_2"/>
    <property type="match status" value="4"/>
</dbReference>
<dbReference type="InterPro" id="IPR002048">
    <property type="entry name" value="EF_hand_dom"/>
</dbReference>
<organism evidence="4">
    <name type="scientific">Chrysotila carterae</name>
    <name type="common">Marine alga</name>
    <name type="synonym">Syracosphaera carterae</name>
    <dbReference type="NCBI Taxonomy" id="13221"/>
    <lineage>
        <taxon>Eukaryota</taxon>
        <taxon>Haptista</taxon>
        <taxon>Haptophyta</taxon>
        <taxon>Prymnesiophyceae</taxon>
        <taxon>Isochrysidales</taxon>
        <taxon>Isochrysidaceae</taxon>
        <taxon>Chrysotila</taxon>
    </lineage>
</organism>
<evidence type="ECO:0000259" key="3">
    <source>
        <dbReference type="PROSITE" id="PS50222"/>
    </source>
</evidence>
<evidence type="ECO:0000313" key="4">
    <source>
        <dbReference type="EMBL" id="CAE0764222.1"/>
    </source>
</evidence>
<gene>
    <name evidence="4" type="ORF">PCAR00345_LOCUS16834</name>
</gene>
<feature type="domain" description="EF-hand" evidence="3">
    <location>
        <begin position="116"/>
        <end position="151"/>
    </location>
</feature>
<protein>
    <recommendedName>
        <fullName evidence="3">EF-hand domain-containing protein</fullName>
    </recommendedName>
</protein>
<dbReference type="PROSITE" id="PS00018">
    <property type="entry name" value="EF_HAND_1"/>
    <property type="match status" value="3"/>
</dbReference>
<dbReference type="AlphaFoldDB" id="A0A7S4BFB9"/>
<dbReference type="Gene3D" id="1.10.238.10">
    <property type="entry name" value="EF-hand"/>
    <property type="match status" value="2"/>
</dbReference>
<feature type="domain" description="EF-hand" evidence="3">
    <location>
        <begin position="22"/>
        <end position="57"/>
    </location>
</feature>
<accession>A0A7S4BFB9</accession>
<evidence type="ECO:0000256" key="2">
    <source>
        <dbReference type="ARBA" id="ARBA00022837"/>
    </source>
</evidence>
<name>A0A7S4BFB9_CHRCT</name>
<dbReference type="PANTHER" id="PTHR23050">
    <property type="entry name" value="CALCIUM BINDING PROTEIN"/>
    <property type="match status" value="1"/>
</dbReference>
<dbReference type="InterPro" id="IPR011992">
    <property type="entry name" value="EF-hand-dom_pair"/>
</dbReference>
<sequence length="192" mass="20050">MTLVEFDQLVAALLKSQGGGKQVRAEVRRAFELFDADGSGSLSVDELHPALQKLGLECSAAETARILREVDSSNDGVLDVGEFAELVERVERFQGKSAAAGGKGEMDVGVGGGNSSVGDDVRKAFALFDKDGSGGLSSRELSGALSKLGVDASTKEAIAVLRRFDADGDGVLTLIEFDQLVSTLLQAETTKA</sequence>
<keyword evidence="2" id="KW-0106">Calcium</keyword>
<feature type="domain" description="EF-hand" evidence="3">
    <location>
        <begin position="152"/>
        <end position="187"/>
    </location>
</feature>
<feature type="domain" description="EF-hand" evidence="3">
    <location>
        <begin position="58"/>
        <end position="93"/>
    </location>
</feature>
<dbReference type="EMBL" id="HBIZ01026582">
    <property type="protein sequence ID" value="CAE0764222.1"/>
    <property type="molecule type" value="Transcribed_RNA"/>
</dbReference>
<dbReference type="InterPro" id="IPR050145">
    <property type="entry name" value="Centrin_CML-like"/>
</dbReference>
<keyword evidence="1" id="KW-0677">Repeat</keyword>
<dbReference type="SMART" id="SM00054">
    <property type="entry name" value="EFh"/>
    <property type="match status" value="4"/>
</dbReference>
<reference evidence="4" key="1">
    <citation type="submission" date="2021-01" db="EMBL/GenBank/DDBJ databases">
        <authorList>
            <person name="Corre E."/>
            <person name="Pelletier E."/>
            <person name="Niang G."/>
            <person name="Scheremetjew M."/>
            <person name="Finn R."/>
            <person name="Kale V."/>
            <person name="Holt S."/>
            <person name="Cochrane G."/>
            <person name="Meng A."/>
            <person name="Brown T."/>
            <person name="Cohen L."/>
        </authorList>
    </citation>
    <scope>NUCLEOTIDE SEQUENCE</scope>
    <source>
        <strain evidence="4">CCMP645</strain>
    </source>
</reference>
<dbReference type="GO" id="GO:0005509">
    <property type="term" value="F:calcium ion binding"/>
    <property type="evidence" value="ECO:0007669"/>
    <property type="project" value="InterPro"/>
</dbReference>
<dbReference type="SUPFAM" id="SSF47473">
    <property type="entry name" value="EF-hand"/>
    <property type="match status" value="1"/>
</dbReference>
<evidence type="ECO:0000256" key="1">
    <source>
        <dbReference type="ARBA" id="ARBA00022737"/>
    </source>
</evidence>
<proteinExistence type="predicted"/>
<dbReference type="InterPro" id="IPR018247">
    <property type="entry name" value="EF_Hand_1_Ca_BS"/>
</dbReference>
<dbReference type="Pfam" id="PF13499">
    <property type="entry name" value="EF-hand_7"/>
    <property type="match status" value="2"/>
</dbReference>